<dbReference type="KEGG" id="hco:LOKO_02565"/>
<dbReference type="OrthoDB" id="9132795at2"/>
<dbReference type="Proteomes" id="UP000063387">
    <property type="component" value="Chromosome"/>
</dbReference>
<comment type="subcellular location">
    <subcellularLocation>
        <location evidence="1">Membrane</location>
    </subcellularLocation>
</comment>
<name>A0A0X8HFI0_9GAMM</name>
<dbReference type="InterPro" id="IPR051407">
    <property type="entry name" value="Bact_OM_lipoprot/Surf_antigen"/>
</dbReference>
<evidence type="ECO:0000256" key="2">
    <source>
        <dbReference type="ARBA" id="ARBA00023136"/>
    </source>
</evidence>
<dbReference type="RefSeq" id="WP_066449806.1">
    <property type="nucleotide sequence ID" value="NZ_CP014226.1"/>
</dbReference>
<proteinExistence type="predicted"/>
<evidence type="ECO:0000259" key="3">
    <source>
        <dbReference type="Pfam" id="PF05433"/>
    </source>
</evidence>
<dbReference type="AlphaFoldDB" id="A0A0X8HFI0"/>
<dbReference type="GO" id="GO:0019867">
    <property type="term" value="C:outer membrane"/>
    <property type="evidence" value="ECO:0007669"/>
    <property type="project" value="InterPro"/>
</dbReference>
<dbReference type="InterPro" id="IPR008816">
    <property type="entry name" value="Gly_zipper_2TM_dom"/>
</dbReference>
<reference evidence="4 5" key="1">
    <citation type="journal article" date="2016" name="Genome Announc.">
        <title>Draft Genome Sequence of 'Halomonas chromatireducens' Strain AGD 8-3, a Haloalkaliphilic Chromate- and Selenite-Reducing Gammaproteobacterium.</title>
        <authorList>
            <person name="Sharko F.S."/>
            <person name="Shapovalova A.A."/>
            <person name="Tsygankova S.V."/>
            <person name="Komova A.V."/>
            <person name="Boulygina E.S."/>
            <person name="Teslyuk A.B."/>
            <person name="Gotovtsev P.M."/>
            <person name="Namsaraev Z.B."/>
            <person name="Khijniak T.V."/>
            <person name="Nedoluzhko A.V."/>
            <person name="Vasilov R.G."/>
        </authorList>
    </citation>
    <scope>NUCLEOTIDE SEQUENCE [LARGE SCALE GENOMIC DNA]</scope>
    <source>
        <strain evidence="4 5">AGD 8-3</strain>
    </source>
</reference>
<protein>
    <recommendedName>
        <fullName evidence="3">Glycine zipper 2TM domain-containing protein</fullName>
    </recommendedName>
</protein>
<organism evidence="4 5">
    <name type="scientific">Halomonas chromatireducens</name>
    <dbReference type="NCBI Taxonomy" id="507626"/>
    <lineage>
        <taxon>Bacteria</taxon>
        <taxon>Pseudomonadati</taxon>
        <taxon>Pseudomonadota</taxon>
        <taxon>Gammaproteobacteria</taxon>
        <taxon>Oceanospirillales</taxon>
        <taxon>Halomonadaceae</taxon>
        <taxon>Halomonas</taxon>
    </lineage>
</organism>
<accession>A0A0X8HFI0</accession>
<dbReference type="NCBIfam" id="NF008437">
    <property type="entry name" value="PRK11280.1"/>
    <property type="match status" value="1"/>
</dbReference>
<reference evidence="4 5" key="2">
    <citation type="submission" date="2016-02" db="EMBL/GenBank/DDBJ databases">
        <authorList>
            <person name="Wen L."/>
            <person name="He K."/>
            <person name="Yang H."/>
        </authorList>
    </citation>
    <scope>NUCLEOTIDE SEQUENCE [LARGE SCALE GENOMIC DNA]</scope>
    <source>
        <strain evidence="4 5">AGD 8-3</strain>
    </source>
</reference>
<keyword evidence="5" id="KW-1185">Reference proteome</keyword>
<feature type="domain" description="Glycine zipper 2TM" evidence="3">
    <location>
        <begin position="78"/>
        <end position="119"/>
    </location>
</feature>
<dbReference type="PANTHER" id="PTHR35603">
    <property type="match status" value="1"/>
</dbReference>
<keyword evidence="2" id="KW-0472">Membrane</keyword>
<sequence length="192" mass="20189">MNKSTVVGVTLAVFGLGGLAFGAWQVQQPPEESGPQYADILGTESVTRSVETPREVCEDVVVSQSAPQQPSRDPNRIAGTAAGAVVGGLLGNQVGGGSGKTLATVAGVVGGGLAGREVQGRIEANQAPQTYTTTQRQCHTVMDSHQETLGYDVTWRYGDVVQTSRVDTPPQGDRVLIEDGRPRWESQITNEG</sequence>
<dbReference type="Pfam" id="PF05433">
    <property type="entry name" value="Rick_17kDa_Anti"/>
    <property type="match status" value="1"/>
</dbReference>
<evidence type="ECO:0000256" key="1">
    <source>
        <dbReference type="ARBA" id="ARBA00004370"/>
    </source>
</evidence>
<gene>
    <name evidence="4" type="ORF">LOKO_02565</name>
</gene>
<evidence type="ECO:0000313" key="5">
    <source>
        <dbReference type="Proteomes" id="UP000063387"/>
    </source>
</evidence>
<dbReference type="PANTHER" id="PTHR35603:SF2">
    <property type="entry name" value="OUTER MEMBRANE LIPOPROTEIN"/>
    <property type="match status" value="1"/>
</dbReference>
<evidence type="ECO:0000313" key="4">
    <source>
        <dbReference type="EMBL" id="AMD01625.1"/>
    </source>
</evidence>
<dbReference type="EMBL" id="CP014226">
    <property type="protein sequence ID" value="AMD01625.1"/>
    <property type="molecule type" value="Genomic_DNA"/>
</dbReference>
<dbReference type="PATRIC" id="fig|507626.3.peg.2567"/>
<dbReference type="STRING" id="507626.LOKO_02565"/>